<name>U5DD05_9CHRO</name>
<dbReference type="OrthoDB" id="8926796at2"/>
<dbReference type="RefSeq" id="WP_022605137.1">
    <property type="nucleotide sequence ID" value="NZ_ASSJ01000021.1"/>
</dbReference>
<proteinExistence type="predicted"/>
<dbReference type="STRING" id="582515.KR51_00009260"/>
<dbReference type="eggNOG" id="COG3751">
    <property type="taxonomic scope" value="Bacteria"/>
</dbReference>
<gene>
    <name evidence="1" type="ORF">KR51_00009260</name>
</gene>
<comment type="caution">
    <text evidence="1">The sequence shown here is derived from an EMBL/GenBank/DDBJ whole genome shotgun (WGS) entry which is preliminary data.</text>
</comment>
<sequence length="107" mass="11392">MTASIPTQDAAQATEGQDIVVKVILRGGYKETLALKSDTPLLRSLLGAVLERAQNTGRRSLFQIPVEAGRASLCFSSDDLVGVITEPPVYVRPNEQAPEAPEAAPMS</sequence>
<evidence type="ECO:0000313" key="1">
    <source>
        <dbReference type="EMBL" id="ERN42403.1"/>
    </source>
</evidence>
<dbReference type="Proteomes" id="UP000016960">
    <property type="component" value="Unassembled WGS sequence"/>
</dbReference>
<reference evidence="1 2" key="1">
    <citation type="submission" date="2013-05" db="EMBL/GenBank/DDBJ databases">
        <title>Draft genome sequence of Rubidibacter lacunae KORDI 51-2.</title>
        <authorList>
            <person name="Choi D.H."/>
            <person name="Noh J.H."/>
            <person name="Kwon K.-K."/>
            <person name="Lee J.-H."/>
            <person name="Ryu J.-Y."/>
        </authorList>
    </citation>
    <scope>NUCLEOTIDE SEQUENCE [LARGE SCALE GENOMIC DNA]</scope>
    <source>
        <strain evidence="1 2">KORDI 51-2</strain>
    </source>
</reference>
<accession>U5DD05</accession>
<organism evidence="1 2">
    <name type="scientific">Rubidibacter lacunae KORDI 51-2</name>
    <dbReference type="NCBI Taxonomy" id="582515"/>
    <lineage>
        <taxon>Bacteria</taxon>
        <taxon>Bacillati</taxon>
        <taxon>Cyanobacteriota</taxon>
        <taxon>Cyanophyceae</taxon>
        <taxon>Oscillatoriophycideae</taxon>
        <taxon>Chroococcales</taxon>
        <taxon>Aphanothecaceae</taxon>
        <taxon>Rubidibacter</taxon>
    </lineage>
</organism>
<dbReference type="InParanoid" id="U5DD05"/>
<dbReference type="AlphaFoldDB" id="U5DD05"/>
<evidence type="ECO:0000313" key="2">
    <source>
        <dbReference type="Proteomes" id="UP000016960"/>
    </source>
</evidence>
<dbReference type="EMBL" id="ASSJ01000021">
    <property type="protein sequence ID" value="ERN42403.1"/>
    <property type="molecule type" value="Genomic_DNA"/>
</dbReference>
<keyword evidence="2" id="KW-1185">Reference proteome</keyword>
<protein>
    <submittedName>
        <fullName evidence="1">Uncharacterized protein</fullName>
    </submittedName>
</protein>